<reference evidence="9" key="1">
    <citation type="submission" date="2016-10" db="EMBL/GenBank/DDBJ databases">
        <authorList>
            <person name="Varghese N."/>
            <person name="Submissions S."/>
        </authorList>
    </citation>
    <scope>NUCLEOTIDE SEQUENCE [LARGE SCALE GENOMIC DNA]</scope>
    <source>
        <strain evidence="9">DSM 44232</strain>
    </source>
</reference>
<dbReference type="GO" id="GO:0005524">
    <property type="term" value="F:ATP binding"/>
    <property type="evidence" value="ECO:0007669"/>
    <property type="project" value="UniProtKB-KW"/>
</dbReference>
<keyword evidence="5" id="KW-0346">Stress response</keyword>
<keyword evidence="6" id="KW-0143">Chaperone</keyword>
<gene>
    <name evidence="8" type="ORF">SAMN04488564_10863</name>
</gene>
<evidence type="ECO:0000256" key="3">
    <source>
        <dbReference type="ARBA" id="ARBA00022741"/>
    </source>
</evidence>
<dbReference type="InterPro" id="IPR018181">
    <property type="entry name" value="Heat_shock_70_CS"/>
</dbReference>
<keyword evidence="2" id="KW-0597">Phosphoprotein</keyword>
<name>A0A1I6F435_9PSEU</name>
<dbReference type="STRING" id="84724.SAMN04488564_10863"/>
<dbReference type="Gene3D" id="3.90.640.10">
    <property type="entry name" value="Actin, Chain A, domain 4"/>
    <property type="match status" value="1"/>
</dbReference>
<evidence type="ECO:0000256" key="7">
    <source>
        <dbReference type="RuleBase" id="RU003322"/>
    </source>
</evidence>
<evidence type="ECO:0000256" key="1">
    <source>
        <dbReference type="ARBA" id="ARBA00007381"/>
    </source>
</evidence>
<dbReference type="GO" id="GO:0140662">
    <property type="term" value="F:ATP-dependent protein folding chaperone"/>
    <property type="evidence" value="ECO:0007669"/>
    <property type="project" value="InterPro"/>
</dbReference>
<dbReference type="InterPro" id="IPR029047">
    <property type="entry name" value="HSP70_peptide-bd_sf"/>
</dbReference>
<sequence length="518" mass="54403">MPPNEQARPVLGIDLGTTYTCVAAMGRLGEIVLPNADGESITPSVVYFADDGTALVGSAAVARRDQEPGRVVSLIKREMGRADVTVDAGGRRYHPQQVSAVILLKVVQDALAHLGRPMPATGPVADAVVAVPAYFGAAERKATAQAAQLARLNLLDLVNEPVAAAVAHGLHRGGERTAMVYDLGGGTFDVTVIRVKADGAAKVVAIEGNHRLGGADWDRQLTELLLGRLNSAADSLRGDPKLMGGLVRQVEQLKIALTGAERHTALVTVPGGAEHVVTITRDEYEEATADLLGRTVELTRDALEKARPHGVEKIDDLLLSGGMSRTPAVARRLAEELPELPAARLAHDADHTVAKGAARLAWHALGHDTTDEIATVTAKGYGVAVVRDAARPALGHGMLWMIPPGADAPAVRRHQVCTIRDDQRRMAIRVYESATGFVHGDLADDPADHVSLVAGEITGLPAGLPKGAPVEIGFELRGDGVLKVHARAGNGASLRLEAEVAGAMTESEMSAPLPGIRH</sequence>
<dbReference type="PRINTS" id="PR00301">
    <property type="entry name" value="HEATSHOCK70"/>
</dbReference>
<dbReference type="Gene3D" id="2.60.34.10">
    <property type="entry name" value="Substrate Binding Domain Of DNAk, Chain A, domain 1"/>
    <property type="match status" value="1"/>
</dbReference>
<dbReference type="EMBL" id="FOYL01000008">
    <property type="protein sequence ID" value="SFR24775.1"/>
    <property type="molecule type" value="Genomic_DNA"/>
</dbReference>
<dbReference type="PROSITE" id="PS00329">
    <property type="entry name" value="HSP70_2"/>
    <property type="match status" value="1"/>
</dbReference>
<organism evidence="8 9">
    <name type="scientific">Lentzea waywayandensis</name>
    <dbReference type="NCBI Taxonomy" id="84724"/>
    <lineage>
        <taxon>Bacteria</taxon>
        <taxon>Bacillati</taxon>
        <taxon>Actinomycetota</taxon>
        <taxon>Actinomycetes</taxon>
        <taxon>Pseudonocardiales</taxon>
        <taxon>Pseudonocardiaceae</taxon>
        <taxon>Lentzea</taxon>
    </lineage>
</organism>
<dbReference type="SUPFAM" id="SSF53067">
    <property type="entry name" value="Actin-like ATPase domain"/>
    <property type="match status" value="2"/>
</dbReference>
<evidence type="ECO:0000256" key="5">
    <source>
        <dbReference type="ARBA" id="ARBA00023016"/>
    </source>
</evidence>
<proteinExistence type="inferred from homology"/>
<dbReference type="RefSeq" id="WP_143138830.1">
    <property type="nucleotide sequence ID" value="NZ_FOYL01000008.1"/>
</dbReference>
<dbReference type="OrthoDB" id="9766019at2"/>
<dbReference type="Proteomes" id="UP000198583">
    <property type="component" value="Unassembled WGS sequence"/>
</dbReference>
<dbReference type="InterPro" id="IPR013126">
    <property type="entry name" value="Hsp_70_fam"/>
</dbReference>
<evidence type="ECO:0000256" key="6">
    <source>
        <dbReference type="ARBA" id="ARBA00023186"/>
    </source>
</evidence>
<dbReference type="InterPro" id="IPR043129">
    <property type="entry name" value="ATPase_NBD"/>
</dbReference>
<dbReference type="PANTHER" id="PTHR19375">
    <property type="entry name" value="HEAT SHOCK PROTEIN 70KDA"/>
    <property type="match status" value="1"/>
</dbReference>
<evidence type="ECO:0000256" key="4">
    <source>
        <dbReference type="ARBA" id="ARBA00022840"/>
    </source>
</evidence>
<dbReference type="AlphaFoldDB" id="A0A1I6F435"/>
<evidence type="ECO:0000313" key="9">
    <source>
        <dbReference type="Proteomes" id="UP000198583"/>
    </source>
</evidence>
<dbReference type="SUPFAM" id="SSF100920">
    <property type="entry name" value="Heat shock protein 70kD (HSP70), peptide-binding domain"/>
    <property type="match status" value="1"/>
</dbReference>
<keyword evidence="3 7" id="KW-0547">Nucleotide-binding</keyword>
<protein>
    <submittedName>
        <fullName evidence="8">Molecular chaperone DnaK</fullName>
    </submittedName>
</protein>
<dbReference type="Pfam" id="PF00012">
    <property type="entry name" value="HSP70"/>
    <property type="match status" value="1"/>
</dbReference>
<dbReference type="CDD" id="cd24029">
    <property type="entry name" value="ASKHA_NBD_HSP70_DnaK_HscA_HscC"/>
    <property type="match status" value="1"/>
</dbReference>
<accession>A0A1I6F435</accession>
<evidence type="ECO:0000313" key="8">
    <source>
        <dbReference type="EMBL" id="SFR24775.1"/>
    </source>
</evidence>
<comment type="similarity">
    <text evidence="1 7">Belongs to the heat shock protein 70 family.</text>
</comment>
<dbReference type="FunFam" id="3.30.420.40:FF:000545">
    <property type="entry name" value="Endoplasmic reticulum chaperone BiP"/>
    <property type="match status" value="1"/>
</dbReference>
<evidence type="ECO:0000256" key="2">
    <source>
        <dbReference type="ARBA" id="ARBA00022553"/>
    </source>
</evidence>
<keyword evidence="9" id="KW-1185">Reference proteome</keyword>
<dbReference type="Gene3D" id="3.30.420.40">
    <property type="match status" value="2"/>
</dbReference>
<keyword evidence="4 7" id="KW-0067">ATP-binding</keyword>